<dbReference type="GO" id="GO:0012505">
    <property type="term" value="C:endomembrane system"/>
    <property type="evidence" value="ECO:0007669"/>
    <property type="project" value="UniProtKB-SubCell"/>
</dbReference>
<evidence type="ECO:0000256" key="7">
    <source>
        <dbReference type="ARBA" id="ARBA00023136"/>
    </source>
</evidence>
<protein>
    <submittedName>
        <fullName evidence="11">Vacuolar calcium ion transporter</fullName>
    </submittedName>
</protein>
<dbReference type="InterPro" id="IPR004713">
    <property type="entry name" value="CaH_exchang"/>
</dbReference>
<feature type="transmembrane region" description="Helical" evidence="9">
    <location>
        <begin position="188"/>
        <end position="210"/>
    </location>
</feature>
<dbReference type="EMBL" id="JAQGDS010000003">
    <property type="protein sequence ID" value="KAJ6261930.1"/>
    <property type="molecule type" value="Genomic_DNA"/>
</dbReference>
<feature type="transmembrane region" description="Helical" evidence="9">
    <location>
        <begin position="216"/>
        <end position="244"/>
    </location>
</feature>
<evidence type="ECO:0000256" key="9">
    <source>
        <dbReference type="SAM" id="Phobius"/>
    </source>
</evidence>
<keyword evidence="3" id="KW-0813">Transport</keyword>
<gene>
    <name evidence="11" type="ORF">Dda_2729</name>
</gene>
<dbReference type="GO" id="GO:0015369">
    <property type="term" value="F:calcium:proton antiporter activity"/>
    <property type="evidence" value="ECO:0007669"/>
    <property type="project" value="TreeGrafter"/>
</dbReference>
<feature type="transmembrane region" description="Helical" evidence="9">
    <location>
        <begin position="446"/>
        <end position="467"/>
    </location>
</feature>
<keyword evidence="12" id="KW-1185">Reference proteome</keyword>
<comment type="similarity">
    <text evidence="2">Belongs to the Ca(2+):cation antiporter (CaCA) (TC 2.A.19) family.</text>
</comment>
<feature type="region of interest" description="Disordered" evidence="8">
    <location>
        <begin position="501"/>
        <end position="523"/>
    </location>
</feature>
<evidence type="ECO:0000256" key="1">
    <source>
        <dbReference type="ARBA" id="ARBA00004127"/>
    </source>
</evidence>
<evidence type="ECO:0000256" key="5">
    <source>
        <dbReference type="ARBA" id="ARBA00022989"/>
    </source>
</evidence>
<dbReference type="GO" id="GO:0000329">
    <property type="term" value="C:fungal-type vacuole membrane"/>
    <property type="evidence" value="ECO:0007669"/>
    <property type="project" value="TreeGrafter"/>
</dbReference>
<keyword evidence="6" id="KW-0406">Ion transport</keyword>
<dbReference type="Pfam" id="PF01699">
    <property type="entry name" value="Na_Ca_ex"/>
    <property type="match status" value="2"/>
</dbReference>
<evidence type="ECO:0000256" key="4">
    <source>
        <dbReference type="ARBA" id="ARBA00022692"/>
    </source>
</evidence>
<feature type="domain" description="Sodium/calcium exchanger membrane region" evidence="10">
    <location>
        <begin position="156"/>
        <end position="317"/>
    </location>
</feature>
<dbReference type="GO" id="GO:0006874">
    <property type="term" value="P:intracellular calcium ion homeostasis"/>
    <property type="evidence" value="ECO:0007669"/>
    <property type="project" value="TreeGrafter"/>
</dbReference>
<comment type="caution">
    <text evidence="11">The sequence shown here is derived from an EMBL/GenBank/DDBJ whole genome shotgun (WGS) entry which is preliminary data.</text>
</comment>
<feature type="transmembrane region" description="Helical" evidence="9">
    <location>
        <begin position="295"/>
        <end position="314"/>
    </location>
</feature>
<dbReference type="InterPro" id="IPR004837">
    <property type="entry name" value="NaCa_Exmemb"/>
</dbReference>
<evidence type="ECO:0000256" key="3">
    <source>
        <dbReference type="ARBA" id="ARBA00022448"/>
    </source>
</evidence>
<dbReference type="InterPro" id="IPR044880">
    <property type="entry name" value="NCX_ion-bd_dom_sf"/>
</dbReference>
<keyword evidence="4 9" id="KW-0812">Transmembrane</keyword>
<dbReference type="PANTHER" id="PTHR31503">
    <property type="entry name" value="VACUOLAR CALCIUM ION TRANSPORTER"/>
    <property type="match status" value="1"/>
</dbReference>
<feature type="transmembrane region" description="Helical" evidence="9">
    <location>
        <begin position="256"/>
        <end position="275"/>
    </location>
</feature>
<dbReference type="Gene3D" id="1.20.1420.30">
    <property type="entry name" value="NCX, central ion-binding region"/>
    <property type="match status" value="2"/>
</dbReference>
<evidence type="ECO:0000313" key="12">
    <source>
        <dbReference type="Proteomes" id="UP001221413"/>
    </source>
</evidence>
<dbReference type="Proteomes" id="UP001221413">
    <property type="component" value="Unassembled WGS sequence"/>
</dbReference>
<feature type="transmembrane region" description="Helical" evidence="9">
    <location>
        <begin position="347"/>
        <end position="367"/>
    </location>
</feature>
<feature type="transmembrane region" description="Helical" evidence="9">
    <location>
        <begin position="474"/>
        <end position="493"/>
    </location>
</feature>
<feature type="compositionally biased region" description="Basic and acidic residues" evidence="8">
    <location>
        <begin position="7"/>
        <end position="37"/>
    </location>
</feature>
<dbReference type="AlphaFoldDB" id="A0AAD6J2C0"/>
<name>A0AAD6J2C0_DREDA</name>
<comment type="subcellular location">
    <subcellularLocation>
        <location evidence="1">Endomembrane system</location>
        <topology evidence="1">Multi-pass membrane protein</topology>
    </subcellularLocation>
</comment>
<evidence type="ECO:0000256" key="8">
    <source>
        <dbReference type="SAM" id="MobiDB-lite"/>
    </source>
</evidence>
<reference evidence="11" key="1">
    <citation type="submission" date="2023-01" db="EMBL/GenBank/DDBJ databases">
        <title>The chitinases involved in constricting ring structure development in the nematode-trapping fungus Drechslerella dactyloides.</title>
        <authorList>
            <person name="Wang R."/>
            <person name="Zhang L."/>
            <person name="Tang P."/>
            <person name="Li S."/>
            <person name="Liang L."/>
        </authorList>
    </citation>
    <scope>NUCLEOTIDE SEQUENCE</scope>
    <source>
        <strain evidence="11">YMF1.00031</strain>
    </source>
</reference>
<evidence type="ECO:0000256" key="6">
    <source>
        <dbReference type="ARBA" id="ARBA00023065"/>
    </source>
</evidence>
<feature type="transmembrane region" description="Helical" evidence="9">
    <location>
        <begin position="154"/>
        <end position="176"/>
    </location>
</feature>
<feature type="domain" description="Sodium/calcium exchanger membrane region" evidence="10">
    <location>
        <begin position="349"/>
        <end position="492"/>
    </location>
</feature>
<evidence type="ECO:0000313" key="11">
    <source>
        <dbReference type="EMBL" id="KAJ6261930.1"/>
    </source>
</evidence>
<organism evidence="11 12">
    <name type="scientific">Drechslerella dactyloides</name>
    <name type="common">Nematode-trapping fungus</name>
    <name type="synonym">Arthrobotrys dactyloides</name>
    <dbReference type="NCBI Taxonomy" id="74499"/>
    <lineage>
        <taxon>Eukaryota</taxon>
        <taxon>Fungi</taxon>
        <taxon>Dikarya</taxon>
        <taxon>Ascomycota</taxon>
        <taxon>Pezizomycotina</taxon>
        <taxon>Orbiliomycetes</taxon>
        <taxon>Orbiliales</taxon>
        <taxon>Orbiliaceae</taxon>
        <taxon>Drechslerella</taxon>
    </lineage>
</organism>
<feature type="region of interest" description="Disordered" evidence="8">
    <location>
        <begin position="1"/>
        <end position="69"/>
    </location>
</feature>
<proteinExistence type="inferred from homology"/>
<feature type="transmembrane region" description="Helical" evidence="9">
    <location>
        <begin position="414"/>
        <end position="440"/>
    </location>
</feature>
<evidence type="ECO:0000259" key="10">
    <source>
        <dbReference type="Pfam" id="PF01699"/>
    </source>
</evidence>
<dbReference type="PANTHER" id="PTHR31503:SF14">
    <property type="entry name" value="VACUOLAR CALCIUM ION TRANSPORTER"/>
    <property type="match status" value="1"/>
</dbReference>
<evidence type="ECO:0000256" key="2">
    <source>
        <dbReference type="ARBA" id="ARBA00008170"/>
    </source>
</evidence>
<feature type="compositionally biased region" description="Gly residues" evidence="8">
    <location>
        <begin position="501"/>
        <end position="510"/>
    </location>
</feature>
<sequence>MCQSIMDGHDHKDPRDFNDRDGRDGDRGYGPHDRSDEKDLEEGSMAGITRPERSWTGGESSDPAPLHHTETHTSTLFTDTATWENPLFHRKSKRVDEKHAARLAEGIPSPWRFNPIKAIGITLRSTSRLTSYCNILFPTIPAGIALWYTSRKEYPLATFIFNFVAMVPAGNLLAFASGELHHQMPHTIGATLGIFTGAVVETIICIILLIDKQYDVVRAALLGSMFANLLLVSGICFIVGGIAFREQRVAEYITEVSSAALLVSAVGMVSPSLFYQTVHTRKDVGKDTSKEQTLLASRVVSIGLLVSYAAFLFFQLMTHSTAYHHVLERAASIYTGRKVYRAKLSQLEAIILTLMGLTFVSFAAYFMVQMIPYIVKTQGVSENFMGLIMVPLIEKFSEHLTALNQAWDNQIDLALSHCLGGTIQTALLVAPLVVLVGWAANLKMDLNFELFIALSLLLSIIVFSNFVRDGKTHWLKGMFLLMVYYVLSVLAFYDPNPPEGHGGGHAGGGQEWRPGIASDGLIG</sequence>
<keyword evidence="7 9" id="KW-0472">Membrane</keyword>
<keyword evidence="5 9" id="KW-1133">Transmembrane helix</keyword>
<accession>A0AAD6J2C0</accession>